<evidence type="ECO:0000256" key="1">
    <source>
        <dbReference type="ARBA" id="ARBA00004127"/>
    </source>
</evidence>
<dbReference type="Proteomes" id="UP001195483">
    <property type="component" value="Unassembled WGS sequence"/>
</dbReference>
<protein>
    <recommendedName>
        <fullName evidence="11">TLC domain-containing protein</fullName>
    </recommendedName>
</protein>
<sequence>MAALVSWFWSEKFWFPHGLSWENLKNQENSDVRLPQLNDMHWSIVVGVVFLVVRYLYEKLVVIPVGRYFGVKERRRAKVVPNIILEAAYQKYGLTVNDSVKALVKQTDMSKREVEKWFLHRRQQDIPDSMQKFRECSWHFTFYLSSFIAGIVILWDKPWFWETKYCWKGWPLLNVTMDIHLYYLIELGFYWCLVFTLITDHKRKDFVEMVVHHIVTILLIYFSWTINFIHIGTLVLLVHDAADYWMAAAKMAHYCKMHKLCEGFFVMFCIVWIISRLGIYPARVLYTTTFEVYEYIDRFHAYTLFNGLLYILQLLHIIWTFMIARIALRKVIKGDMKDVRSDTESETD</sequence>
<feature type="transmembrane region" description="Helical" evidence="10">
    <location>
        <begin position="299"/>
        <end position="328"/>
    </location>
</feature>
<dbReference type="PIRSF" id="PIRSF005225">
    <property type="entry name" value="LAG1_LAC1"/>
    <property type="match status" value="1"/>
</dbReference>
<evidence type="ECO:0000256" key="3">
    <source>
        <dbReference type="ARBA" id="ARBA00004760"/>
    </source>
</evidence>
<evidence type="ECO:0000256" key="5">
    <source>
        <dbReference type="ARBA" id="ARBA00022692"/>
    </source>
</evidence>
<dbReference type="GO" id="GO:0046513">
    <property type="term" value="P:ceramide biosynthetic process"/>
    <property type="evidence" value="ECO:0007669"/>
    <property type="project" value="InterPro"/>
</dbReference>
<keyword evidence="5 9" id="KW-0812">Transmembrane</keyword>
<dbReference type="InterPro" id="IPR009057">
    <property type="entry name" value="Homeodomain-like_sf"/>
</dbReference>
<feature type="domain" description="TLC" evidence="11">
    <location>
        <begin position="131"/>
        <end position="332"/>
    </location>
</feature>
<name>A0AAE0VWS5_9BIVA</name>
<comment type="caution">
    <text evidence="12">The sequence shown here is derived from an EMBL/GenBank/DDBJ whole genome shotgun (WGS) entry which is preliminary data.</text>
</comment>
<comment type="pathway">
    <text evidence="3">Lipid metabolism; sphingolipid metabolism.</text>
</comment>
<evidence type="ECO:0000313" key="13">
    <source>
        <dbReference type="Proteomes" id="UP001195483"/>
    </source>
</evidence>
<evidence type="ECO:0000259" key="11">
    <source>
        <dbReference type="PROSITE" id="PS50922"/>
    </source>
</evidence>
<dbReference type="InterPro" id="IPR016439">
    <property type="entry name" value="Lag1/Lac1-like"/>
</dbReference>
<comment type="catalytic activity">
    <reaction evidence="8">
        <text>sphinganine + octadecanoyl-CoA = N-(octadecanoyl)-sphinganine + CoA + H(+)</text>
        <dbReference type="Rhea" id="RHEA:36547"/>
        <dbReference type="ChEBI" id="CHEBI:15378"/>
        <dbReference type="ChEBI" id="CHEBI:57287"/>
        <dbReference type="ChEBI" id="CHEBI:57394"/>
        <dbReference type="ChEBI" id="CHEBI:57817"/>
        <dbReference type="ChEBI" id="CHEBI:67033"/>
    </reaction>
    <physiologicalReaction direction="left-to-right" evidence="8">
        <dbReference type="Rhea" id="RHEA:36548"/>
    </physiologicalReaction>
</comment>
<comment type="subcellular location">
    <subcellularLocation>
        <location evidence="1">Endomembrane system</location>
        <topology evidence="1">Multi-pass membrane protein</topology>
    </subcellularLocation>
    <subcellularLocation>
        <location evidence="2">Endoplasmic reticulum membrane</location>
    </subcellularLocation>
</comment>
<evidence type="ECO:0000256" key="10">
    <source>
        <dbReference type="SAM" id="Phobius"/>
    </source>
</evidence>
<proteinExistence type="predicted"/>
<evidence type="ECO:0000256" key="9">
    <source>
        <dbReference type="PROSITE-ProRule" id="PRU00205"/>
    </source>
</evidence>
<evidence type="ECO:0000256" key="6">
    <source>
        <dbReference type="ARBA" id="ARBA00022989"/>
    </source>
</evidence>
<dbReference type="SMART" id="SM00724">
    <property type="entry name" value="TLC"/>
    <property type="match status" value="1"/>
</dbReference>
<keyword evidence="13" id="KW-1185">Reference proteome</keyword>
<keyword evidence="6 10" id="KW-1133">Transmembrane helix</keyword>
<dbReference type="GO" id="GO:0005789">
    <property type="term" value="C:endoplasmic reticulum membrane"/>
    <property type="evidence" value="ECO:0007669"/>
    <property type="project" value="UniProtKB-SubCell"/>
</dbReference>
<dbReference type="SUPFAM" id="SSF46689">
    <property type="entry name" value="Homeodomain-like"/>
    <property type="match status" value="1"/>
</dbReference>
<dbReference type="Pfam" id="PF03798">
    <property type="entry name" value="TRAM_LAG1_CLN8"/>
    <property type="match status" value="1"/>
</dbReference>
<feature type="transmembrane region" description="Helical" evidence="10">
    <location>
        <begin position="260"/>
        <end position="279"/>
    </location>
</feature>
<dbReference type="PANTHER" id="PTHR12560:SF0">
    <property type="entry name" value="LD18904P"/>
    <property type="match status" value="1"/>
</dbReference>
<dbReference type="AlphaFoldDB" id="A0AAE0VWS5"/>
<comment type="pathway">
    <text evidence="4">Sphingolipid metabolism.</text>
</comment>
<dbReference type="GO" id="GO:0050291">
    <property type="term" value="F:sphingosine N-acyltransferase activity"/>
    <property type="evidence" value="ECO:0007669"/>
    <property type="project" value="InterPro"/>
</dbReference>
<dbReference type="FunFam" id="1.10.10.60:FF:000020">
    <property type="entry name" value="Ceramide synthase 5"/>
    <property type="match status" value="1"/>
</dbReference>
<dbReference type="InterPro" id="IPR006634">
    <property type="entry name" value="TLC-dom"/>
</dbReference>
<evidence type="ECO:0000256" key="7">
    <source>
        <dbReference type="ARBA" id="ARBA00023136"/>
    </source>
</evidence>
<organism evidence="12 13">
    <name type="scientific">Potamilus streckersoni</name>
    <dbReference type="NCBI Taxonomy" id="2493646"/>
    <lineage>
        <taxon>Eukaryota</taxon>
        <taxon>Metazoa</taxon>
        <taxon>Spiralia</taxon>
        <taxon>Lophotrochozoa</taxon>
        <taxon>Mollusca</taxon>
        <taxon>Bivalvia</taxon>
        <taxon>Autobranchia</taxon>
        <taxon>Heteroconchia</taxon>
        <taxon>Palaeoheterodonta</taxon>
        <taxon>Unionida</taxon>
        <taxon>Unionoidea</taxon>
        <taxon>Unionidae</taxon>
        <taxon>Ambleminae</taxon>
        <taxon>Lampsilini</taxon>
        <taxon>Potamilus</taxon>
    </lineage>
</organism>
<feature type="transmembrane region" description="Helical" evidence="10">
    <location>
        <begin position="40"/>
        <end position="57"/>
    </location>
</feature>
<accession>A0AAE0VWS5</accession>
<evidence type="ECO:0000313" key="12">
    <source>
        <dbReference type="EMBL" id="KAK3592981.1"/>
    </source>
</evidence>
<reference evidence="12" key="2">
    <citation type="journal article" date="2021" name="Genome Biol. Evol.">
        <title>Developing a high-quality reference genome for a parasitic bivalve with doubly uniparental inheritance (Bivalvia: Unionida).</title>
        <authorList>
            <person name="Smith C.H."/>
        </authorList>
    </citation>
    <scope>NUCLEOTIDE SEQUENCE</scope>
    <source>
        <strain evidence="12">CHS0354</strain>
        <tissue evidence="12">Mantle</tissue>
    </source>
</reference>
<dbReference type="PANTHER" id="PTHR12560">
    <property type="entry name" value="LONGEVITY ASSURANCE FACTOR 1 LAG1"/>
    <property type="match status" value="1"/>
</dbReference>
<keyword evidence="7 9" id="KW-0472">Membrane</keyword>
<reference evidence="12" key="1">
    <citation type="journal article" date="2021" name="Genome Biol. Evol.">
        <title>A High-Quality Reference Genome for a Parasitic Bivalve with Doubly Uniparental Inheritance (Bivalvia: Unionida).</title>
        <authorList>
            <person name="Smith C.H."/>
        </authorList>
    </citation>
    <scope>NUCLEOTIDE SEQUENCE</scope>
    <source>
        <strain evidence="12">CHS0354</strain>
    </source>
</reference>
<dbReference type="Gene3D" id="1.10.10.60">
    <property type="entry name" value="Homeodomain-like"/>
    <property type="match status" value="1"/>
</dbReference>
<feature type="transmembrane region" description="Helical" evidence="10">
    <location>
        <begin position="206"/>
        <end position="222"/>
    </location>
</feature>
<feature type="transmembrane region" description="Helical" evidence="10">
    <location>
        <begin position="181"/>
        <end position="199"/>
    </location>
</feature>
<feature type="transmembrane region" description="Helical" evidence="10">
    <location>
        <begin position="140"/>
        <end position="161"/>
    </location>
</feature>
<gene>
    <name evidence="12" type="ORF">CHS0354_023206</name>
</gene>
<evidence type="ECO:0000256" key="4">
    <source>
        <dbReference type="ARBA" id="ARBA00004991"/>
    </source>
</evidence>
<dbReference type="EMBL" id="JAEAOA010001405">
    <property type="protein sequence ID" value="KAK3592981.1"/>
    <property type="molecule type" value="Genomic_DNA"/>
</dbReference>
<evidence type="ECO:0000256" key="2">
    <source>
        <dbReference type="ARBA" id="ARBA00004586"/>
    </source>
</evidence>
<reference evidence="12" key="3">
    <citation type="submission" date="2023-05" db="EMBL/GenBank/DDBJ databases">
        <authorList>
            <person name="Smith C.H."/>
        </authorList>
    </citation>
    <scope>NUCLEOTIDE SEQUENCE</scope>
    <source>
        <strain evidence="12">CHS0354</strain>
        <tissue evidence="12">Mantle</tissue>
    </source>
</reference>
<dbReference type="PROSITE" id="PS50922">
    <property type="entry name" value="TLC"/>
    <property type="match status" value="1"/>
</dbReference>
<evidence type="ECO:0000256" key="8">
    <source>
        <dbReference type="ARBA" id="ARBA00049036"/>
    </source>
</evidence>